<dbReference type="PANTHER" id="PTHR34985">
    <property type="entry name" value="SLR0554 PROTEIN"/>
    <property type="match status" value="1"/>
</dbReference>
<sequence>PPASGGDGAATVETSASNGPNSGSSQGSDKADGLTLEAIKAQVFSMDIGSVETELAEAWNPDPDAEVGLSAARVVVKLDNIPTGRQGLGEAIKRLKTGRENSNDDHAICCAAVRRGALVVNEVAGALVRLAGDGAREKLKRQDYQTRTAENALRAVLGEVRAHRRGVKAIERAGRAFLGWHFVKDQTDNKDGKDGGSAWALPQALVEALAASGDVLALDKAGKPISSDANAVVILRNDPEMCALLGFDELQQRAVRTGGVGAWAAIDRDAAKQPGPIADDDAVRVSLWLQRTHGMRLRHGDLMRAIEAAARSKPFNPLTQRLDDLAAQWDGAERVRDWLTRWAMADDEGREAYVSAAGRCFLVSAVARAFRPGCKVDTVLTLEGAPGGGKSSLFNVLADATIPEMFTDGIHDASTTASIVEGAGGRWILELAELAAVRKAADVEALKASLSRTVDTYRRPYDSKPMDYPRRFVFVATTNKSQYLNDPTGALLRRFMPVPVKSSERVKFDLEGLAREAGQLWGEAVHLFRKGAKWWIDAGDGEAYDQWEATRKARKEDEVFHDQVLALLLEAAERKDYAKRYSLVSIAAEVGFEKAAAGDRVAQAQLADTLRGLGLEKRRAARGAYWALTPEGVALLDRVLRDASQEERAEALRNHCH</sequence>
<name>A0A0D7K6F3_9BURK</name>
<dbReference type="InterPro" id="IPR027417">
    <property type="entry name" value="P-loop_NTPase"/>
</dbReference>
<dbReference type="Pfam" id="PF05272">
    <property type="entry name" value="VapE-like_dom"/>
    <property type="match status" value="1"/>
</dbReference>
<keyword evidence="4" id="KW-1185">Reference proteome</keyword>
<dbReference type="SUPFAM" id="SSF52540">
    <property type="entry name" value="P-loop containing nucleoside triphosphate hydrolases"/>
    <property type="match status" value="1"/>
</dbReference>
<evidence type="ECO:0000313" key="4">
    <source>
        <dbReference type="Proteomes" id="UP000032566"/>
    </source>
</evidence>
<dbReference type="AlphaFoldDB" id="A0A0D7K6F3"/>
<dbReference type="EMBL" id="JXYQ01000058">
    <property type="protein sequence ID" value="KJA09547.1"/>
    <property type="molecule type" value="Genomic_DNA"/>
</dbReference>
<dbReference type="Proteomes" id="UP000032566">
    <property type="component" value="Unassembled WGS sequence"/>
</dbReference>
<organism evidence="3 4">
    <name type="scientific">Acidovorax temperans</name>
    <dbReference type="NCBI Taxonomy" id="80878"/>
    <lineage>
        <taxon>Bacteria</taxon>
        <taxon>Pseudomonadati</taxon>
        <taxon>Pseudomonadota</taxon>
        <taxon>Betaproteobacteria</taxon>
        <taxon>Burkholderiales</taxon>
        <taxon>Comamonadaceae</taxon>
        <taxon>Acidovorax</taxon>
    </lineage>
</organism>
<dbReference type="InterPro" id="IPR007936">
    <property type="entry name" value="VapE-like_dom"/>
</dbReference>
<comment type="caution">
    <text evidence="3">The sequence shown here is derived from an EMBL/GenBank/DDBJ whole genome shotgun (WGS) entry which is preliminary data.</text>
</comment>
<dbReference type="PATRIC" id="fig|80878.5.peg.3075"/>
<feature type="compositionally biased region" description="Low complexity" evidence="1">
    <location>
        <begin position="15"/>
        <end position="28"/>
    </location>
</feature>
<feature type="domain" description="Virulence-associated protein E-like" evidence="2">
    <location>
        <begin position="327"/>
        <end position="544"/>
    </location>
</feature>
<evidence type="ECO:0000256" key="1">
    <source>
        <dbReference type="SAM" id="MobiDB-lite"/>
    </source>
</evidence>
<evidence type="ECO:0000313" key="3">
    <source>
        <dbReference type="EMBL" id="KJA09547.1"/>
    </source>
</evidence>
<protein>
    <recommendedName>
        <fullName evidence="2">Virulence-associated protein E-like domain-containing protein</fullName>
    </recommendedName>
</protein>
<dbReference type="PANTHER" id="PTHR34985:SF1">
    <property type="entry name" value="SLR0554 PROTEIN"/>
    <property type="match status" value="1"/>
</dbReference>
<accession>A0A0D7K6F3</accession>
<gene>
    <name evidence="3" type="ORF">RP29_15830</name>
</gene>
<evidence type="ECO:0000259" key="2">
    <source>
        <dbReference type="Pfam" id="PF05272"/>
    </source>
</evidence>
<dbReference type="RefSeq" id="WP_044400687.1">
    <property type="nucleotide sequence ID" value="NZ_JXYQ01000058.1"/>
</dbReference>
<feature type="non-terminal residue" evidence="3">
    <location>
        <position position="1"/>
    </location>
</feature>
<dbReference type="OrthoDB" id="110640at2"/>
<reference evidence="3 4" key="1">
    <citation type="submission" date="2014-12" db="EMBL/GenBank/DDBJ databases">
        <title>Isolation of bacteria from lake water.</title>
        <authorList>
            <person name="Sheng K.-Y."/>
            <person name="Chin P.-S."/>
            <person name="Chan K.-G."/>
            <person name="Tan G.S."/>
        </authorList>
    </citation>
    <scope>NUCLEOTIDE SEQUENCE [LARGE SCALE GENOMIC DNA]</scope>
    <source>
        <strain evidence="3 4">KY4</strain>
    </source>
</reference>
<proteinExistence type="predicted"/>
<dbReference type="STRING" id="80878.RP29_15830"/>
<feature type="region of interest" description="Disordered" evidence="1">
    <location>
        <begin position="1"/>
        <end position="31"/>
    </location>
</feature>